<reference evidence="12 13" key="1">
    <citation type="journal article" date="2013" name="Chin. Sci. Bull.">
        <title>Genome survey uncovers the secrets of sex and lifestyle in caterpillar fungus.</title>
        <authorList>
            <person name="Hu X."/>
            <person name="Zhang Y."/>
            <person name="Xiao G."/>
            <person name="Zheng P."/>
            <person name="Xia Y."/>
            <person name="Zhang X."/>
            <person name="St Leger R.J."/>
            <person name="Liu X."/>
            <person name="Wang C."/>
        </authorList>
    </citation>
    <scope>NUCLEOTIDE SEQUENCE [LARGE SCALE GENOMIC DNA]</scope>
    <source>
        <strain evidence="13">Co18 / CGMCC 3.14243</strain>
        <tissue evidence="12">Fruit-body</tissue>
    </source>
</reference>
<evidence type="ECO:0000256" key="8">
    <source>
        <dbReference type="ARBA" id="ARBA00047899"/>
    </source>
</evidence>
<dbReference type="PROSITE" id="PS50011">
    <property type="entry name" value="PROTEIN_KINASE_DOM"/>
    <property type="match status" value="1"/>
</dbReference>
<dbReference type="InterPro" id="IPR011009">
    <property type="entry name" value="Kinase-like_dom_sf"/>
</dbReference>
<dbReference type="PANTHER" id="PTHR38248">
    <property type="entry name" value="FUNK1 6"/>
    <property type="match status" value="1"/>
</dbReference>
<evidence type="ECO:0000256" key="2">
    <source>
        <dbReference type="ARBA" id="ARBA00011534"/>
    </source>
</evidence>
<evidence type="ECO:0000256" key="9">
    <source>
        <dbReference type="ARBA" id="ARBA00048679"/>
    </source>
</evidence>
<feature type="compositionally biased region" description="Polar residues" evidence="10">
    <location>
        <begin position="472"/>
        <end position="502"/>
    </location>
</feature>
<dbReference type="Proteomes" id="UP000019374">
    <property type="component" value="Unassembled WGS sequence"/>
</dbReference>
<evidence type="ECO:0000256" key="10">
    <source>
        <dbReference type="SAM" id="MobiDB-lite"/>
    </source>
</evidence>
<evidence type="ECO:0000256" key="1">
    <source>
        <dbReference type="ARBA" id="ARBA00003747"/>
    </source>
</evidence>
<evidence type="ECO:0000256" key="4">
    <source>
        <dbReference type="ARBA" id="ARBA00013948"/>
    </source>
</evidence>
<dbReference type="EMBL" id="KE652224">
    <property type="protein sequence ID" value="EQL03236.1"/>
    <property type="molecule type" value="Genomic_DNA"/>
</dbReference>
<dbReference type="EC" id="2.7.11.1" evidence="3"/>
<proteinExistence type="predicted"/>
<evidence type="ECO:0000256" key="6">
    <source>
        <dbReference type="ARBA" id="ARBA00030980"/>
    </source>
</evidence>
<evidence type="ECO:0000259" key="11">
    <source>
        <dbReference type="PROSITE" id="PS50011"/>
    </source>
</evidence>
<evidence type="ECO:0000256" key="3">
    <source>
        <dbReference type="ARBA" id="ARBA00012513"/>
    </source>
</evidence>
<accession>T5ALF0</accession>
<comment type="catalytic activity">
    <reaction evidence="9">
        <text>L-seryl-[protein] + ATP = O-phospho-L-seryl-[protein] + ADP + H(+)</text>
        <dbReference type="Rhea" id="RHEA:17989"/>
        <dbReference type="Rhea" id="RHEA-COMP:9863"/>
        <dbReference type="Rhea" id="RHEA-COMP:11604"/>
        <dbReference type="ChEBI" id="CHEBI:15378"/>
        <dbReference type="ChEBI" id="CHEBI:29999"/>
        <dbReference type="ChEBI" id="CHEBI:30616"/>
        <dbReference type="ChEBI" id="CHEBI:83421"/>
        <dbReference type="ChEBI" id="CHEBI:456216"/>
        <dbReference type="EC" id="2.7.11.1"/>
    </reaction>
</comment>
<dbReference type="PROSITE" id="PS00109">
    <property type="entry name" value="PROTEIN_KINASE_TYR"/>
    <property type="match status" value="1"/>
</dbReference>
<dbReference type="GO" id="GO:0004674">
    <property type="term" value="F:protein serine/threonine kinase activity"/>
    <property type="evidence" value="ECO:0007669"/>
    <property type="project" value="UniProtKB-EC"/>
</dbReference>
<dbReference type="SUPFAM" id="SSF56112">
    <property type="entry name" value="Protein kinase-like (PK-like)"/>
    <property type="match status" value="1"/>
</dbReference>
<sequence length="762" mass="86375">MALSAAQIKIIEENPLDQAFKDLRVKLRDCADVPQKALADLLGKLLVSPAAFELSPSDGKGDLGTRLLSILRNIQKIEPGALQALARSVSAECPDTDVWAAAIEFVEAVQPSTPPLSRSIKPTFLGTPVKTSSSRLADSENYDIVEAELFQEIKNCTFRDVSGFYDKFFDSKNWHKKHQKMLKGIMTEHNGKKWTGFPSNPYEEPVWNWFRLLEESFLANAEYKLYTTRTAHQFKERKGQLDIFFHQKPAPKNSTFEYKHVLVVGEQKKSYDRGRFKKDLLQITRYVRSVFAEQPTRRFVHAFTLCGSMMELWVFDRSGPYSSGPFDIHEEPDKFARAFVGYATMGETAMGLDTFIVKKHGHLSIKLHGLSDNEPSVRLGTKPIFRQKAIVCRGTTCFGIQNSRVAKFSWTSDKRKPEVEQLRLAEERGVRGLARVVAYRRITTIAELRAGLQYQKAYPFRGKEDKPLVARSTATSSQKRKSSSNNTSYNASRSSKRLQSNSRKSKLAIEFNDQLSTDKAKPSLYTPSEDLWENRIYSCLVVSPAGRVISAFQTTKELLESLQDAIKAHQSLYMTGEILHRDISSNNIIITNPETADGFKGMLIDLDLAKENDSGPSGARHRTGTMQFMAVEVLRKADHTYRHDLESFFYVLLWMCVRESWEKPDFNGGEEPETNRLRKWEIGSFEDIARTKVGDMTVNGLEEIMDEFPYALDVVKPLCLRIRKILFSHDKDGRMNFGTPAGSPNQLYRPIIAAYGKAIGSL</sequence>
<dbReference type="InterPro" id="IPR000719">
    <property type="entry name" value="Prot_kinase_dom"/>
</dbReference>
<name>T5ALF0_OPHSC</name>
<dbReference type="HOGENOM" id="CLU_005513_3_0_1"/>
<dbReference type="Pfam" id="PF17667">
    <property type="entry name" value="Pkinase_fungal"/>
    <property type="match status" value="1"/>
</dbReference>
<dbReference type="Gene3D" id="1.10.510.10">
    <property type="entry name" value="Transferase(Phosphotransferase) domain 1"/>
    <property type="match status" value="1"/>
</dbReference>
<comment type="subunit">
    <text evidence="2">Component of the EKC/KEOPS complex composed of at least BUD32, CGI121, GON7, KAE1 and PCC1; the whole complex dimerizes.</text>
</comment>
<evidence type="ECO:0000313" key="12">
    <source>
        <dbReference type="EMBL" id="EQL03236.1"/>
    </source>
</evidence>
<feature type="region of interest" description="Disordered" evidence="10">
    <location>
        <begin position="468"/>
        <end position="503"/>
    </location>
</feature>
<keyword evidence="12" id="KW-0418">Kinase</keyword>
<dbReference type="InterPro" id="IPR040976">
    <property type="entry name" value="Pkinase_fungal"/>
</dbReference>
<feature type="domain" description="Protein kinase" evidence="11">
    <location>
        <begin position="422"/>
        <end position="727"/>
    </location>
</feature>
<keyword evidence="12" id="KW-0808">Transferase</keyword>
<dbReference type="PANTHER" id="PTHR38248:SF2">
    <property type="entry name" value="FUNK1 11"/>
    <property type="match status" value="1"/>
</dbReference>
<evidence type="ECO:0000256" key="5">
    <source>
        <dbReference type="ARBA" id="ARBA00019973"/>
    </source>
</evidence>
<protein>
    <recommendedName>
        <fullName evidence="5">EKC/KEOPS complex subunit BUD32</fullName>
        <ecNumber evidence="3">2.7.11.1</ecNumber>
    </recommendedName>
    <alternativeName>
        <fullName evidence="6 7">Atypical Serine/threonine protein kinase BUD32</fullName>
    </alternativeName>
    <alternativeName>
        <fullName evidence="4">EKC/KEOPS complex subunit bud32</fullName>
    </alternativeName>
</protein>
<comment type="function">
    <text evidence="1">Component of the EKC/KEOPS complex that is required for the formation of a threonylcarbamoyl group on adenosine at position 37 (t(6)A37) in tRNAs that read codons beginning with adenine. The complex is probably involved in the transfer of the threonylcarbamoyl moiety of threonylcarbamoyl-AMP (TC-AMP) to the N6 group of A37. BUD32 has ATPase activity in the context of the EKC/KEOPS complex and likely plays a supporting role to the catalytic subunit KAE1. The EKC/KEOPS complex also promotes both telomere uncapping and telomere elongation. The complex is required for efficient recruitment of transcriptional coactivators.</text>
</comment>
<dbReference type="AlphaFoldDB" id="T5ALF0"/>
<gene>
    <name evidence="12" type="ORF">OCS_01065</name>
</gene>
<dbReference type="GO" id="GO:0005524">
    <property type="term" value="F:ATP binding"/>
    <property type="evidence" value="ECO:0007669"/>
    <property type="project" value="InterPro"/>
</dbReference>
<dbReference type="OrthoDB" id="5584477at2759"/>
<dbReference type="InterPro" id="IPR008266">
    <property type="entry name" value="Tyr_kinase_AS"/>
</dbReference>
<evidence type="ECO:0000313" key="13">
    <source>
        <dbReference type="Proteomes" id="UP000019374"/>
    </source>
</evidence>
<organism evidence="12 13">
    <name type="scientific">Ophiocordyceps sinensis (strain Co18 / CGMCC 3.14243)</name>
    <name type="common">Yarsagumba caterpillar fungus</name>
    <name type="synonym">Hirsutella sinensis</name>
    <dbReference type="NCBI Taxonomy" id="911162"/>
    <lineage>
        <taxon>Eukaryota</taxon>
        <taxon>Fungi</taxon>
        <taxon>Dikarya</taxon>
        <taxon>Ascomycota</taxon>
        <taxon>Pezizomycotina</taxon>
        <taxon>Sordariomycetes</taxon>
        <taxon>Hypocreomycetidae</taxon>
        <taxon>Hypocreales</taxon>
        <taxon>Ophiocordycipitaceae</taxon>
        <taxon>Ophiocordyceps</taxon>
    </lineage>
</organism>
<comment type="catalytic activity">
    <reaction evidence="8">
        <text>L-threonyl-[protein] + ATP = O-phospho-L-threonyl-[protein] + ADP + H(+)</text>
        <dbReference type="Rhea" id="RHEA:46608"/>
        <dbReference type="Rhea" id="RHEA-COMP:11060"/>
        <dbReference type="Rhea" id="RHEA-COMP:11605"/>
        <dbReference type="ChEBI" id="CHEBI:15378"/>
        <dbReference type="ChEBI" id="CHEBI:30013"/>
        <dbReference type="ChEBI" id="CHEBI:30616"/>
        <dbReference type="ChEBI" id="CHEBI:61977"/>
        <dbReference type="ChEBI" id="CHEBI:456216"/>
        <dbReference type="EC" id="2.7.11.1"/>
    </reaction>
</comment>
<dbReference type="eggNOG" id="ENOG502S5WB">
    <property type="taxonomic scope" value="Eukaryota"/>
</dbReference>
<evidence type="ECO:0000256" key="7">
    <source>
        <dbReference type="ARBA" id="ARBA00033194"/>
    </source>
</evidence>